<feature type="domain" description="PDZ" evidence="12">
    <location>
        <begin position="138"/>
        <end position="208"/>
    </location>
</feature>
<feature type="transmembrane region" description="Helical" evidence="11">
    <location>
        <begin position="370"/>
        <end position="388"/>
    </location>
</feature>
<dbReference type="InterPro" id="IPR041489">
    <property type="entry name" value="PDZ_6"/>
</dbReference>
<keyword evidence="9" id="KW-0482">Metalloprotease</keyword>
<keyword evidence="8 11" id="KW-1133">Transmembrane helix</keyword>
<dbReference type="PANTHER" id="PTHR42837:SF2">
    <property type="entry name" value="MEMBRANE METALLOPROTEASE ARASP2, CHLOROPLASTIC-RELATED"/>
    <property type="match status" value="1"/>
</dbReference>
<evidence type="ECO:0000256" key="3">
    <source>
        <dbReference type="ARBA" id="ARBA00007931"/>
    </source>
</evidence>
<evidence type="ECO:0000313" key="13">
    <source>
        <dbReference type="EMBL" id="MBB4082795.1"/>
    </source>
</evidence>
<proteinExistence type="inferred from homology"/>
<dbReference type="CDD" id="cd06163">
    <property type="entry name" value="S2P-M50_PDZ_RseP-like"/>
    <property type="match status" value="1"/>
</dbReference>
<dbReference type="Pfam" id="PF17820">
    <property type="entry name" value="PDZ_6"/>
    <property type="match status" value="1"/>
</dbReference>
<dbReference type="CDD" id="cd23081">
    <property type="entry name" value="cpPDZ_EcRseP-like"/>
    <property type="match status" value="1"/>
</dbReference>
<comment type="caution">
    <text evidence="13">The sequence shown here is derived from an EMBL/GenBank/DDBJ whole genome shotgun (WGS) entry which is preliminary data.</text>
</comment>
<dbReference type="Proteomes" id="UP000529946">
    <property type="component" value="Unassembled WGS sequence"/>
</dbReference>
<evidence type="ECO:0000256" key="8">
    <source>
        <dbReference type="ARBA" id="ARBA00022989"/>
    </source>
</evidence>
<feature type="transmembrane region" description="Helical" evidence="11">
    <location>
        <begin position="320"/>
        <end position="340"/>
    </location>
</feature>
<dbReference type="Gene3D" id="2.30.42.10">
    <property type="match status" value="1"/>
</dbReference>
<reference evidence="13 14" key="1">
    <citation type="submission" date="2020-08" db="EMBL/GenBank/DDBJ databases">
        <title>Genomic Encyclopedia of Type Strains, Phase IV (KMG-IV): sequencing the most valuable type-strain genomes for metagenomic binning, comparative biology and taxonomic classification.</title>
        <authorList>
            <person name="Goeker M."/>
        </authorList>
    </citation>
    <scope>NUCLEOTIDE SEQUENCE [LARGE SCALE GENOMIC DNA]</scope>
    <source>
        <strain evidence="13 14">DSM 23960</strain>
    </source>
</reference>
<keyword evidence="14" id="KW-1185">Reference proteome</keyword>
<sequence length="404" mass="43476">MTGFLGQALIYIVPFLLVLTFIVTIHELGHFLVARAFGVKVDRFSIGFGRSIFSRTDRHGVEWRVAWIPLGGYVKFSGDLDASSVPDQAGLAELKARVVAEHGPGAERDYFHFKPVWQRALIVAAGPVANFVLSLTLLTLLFSIVGEQISAPRVAQVVPDSPAAVAGFQPRDLITAVNGRPVRDRSEVTQTIILSAGDQVTFTVDRAGRDVNLVATPVRKMRDDPIAGRTRVAEVGLLLQASQQDYQFRRLNPIEAVGKSTETMVSVVGATFRYIGRIFTGKESGDLLNGPLGIAKAAGGITKQAAAYEAPPAFLIANVALAWISFAAIVSIGMGIVNLLPIPVLDGGHLVFYGYEAVARRPAPARVQEVGYRVGLALLAGLMLFATWNDLQKLSLFKFLGGLA</sequence>
<evidence type="ECO:0000256" key="11">
    <source>
        <dbReference type="SAM" id="Phobius"/>
    </source>
</evidence>
<evidence type="ECO:0000256" key="7">
    <source>
        <dbReference type="ARBA" id="ARBA00022833"/>
    </source>
</evidence>
<dbReference type="EC" id="3.4.24.-" evidence="13"/>
<accession>A0A7W6JCW0</accession>
<feature type="transmembrane region" description="Helical" evidence="11">
    <location>
        <begin position="120"/>
        <end position="145"/>
    </location>
</feature>
<dbReference type="InterPro" id="IPR001478">
    <property type="entry name" value="PDZ"/>
</dbReference>
<dbReference type="Pfam" id="PF02163">
    <property type="entry name" value="Peptidase_M50"/>
    <property type="match status" value="1"/>
</dbReference>
<keyword evidence="6 13" id="KW-0378">Hydrolase</keyword>
<comment type="subcellular location">
    <subcellularLocation>
        <location evidence="2">Membrane</location>
        <topology evidence="2">Multi-pass membrane protein</topology>
    </subcellularLocation>
</comment>
<evidence type="ECO:0000259" key="12">
    <source>
        <dbReference type="SMART" id="SM00228"/>
    </source>
</evidence>
<keyword evidence="7" id="KW-0862">Zinc</keyword>
<dbReference type="InterPro" id="IPR036034">
    <property type="entry name" value="PDZ_sf"/>
</dbReference>
<feature type="transmembrane region" description="Helical" evidence="11">
    <location>
        <begin position="6"/>
        <end position="25"/>
    </location>
</feature>
<dbReference type="SMART" id="SM00228">
    <property type="entry name" value="PDZ"/>
    <property type="match status" value="1"/>
</dbReference>
<organism evidence="13 14">
    <name type="scientific">Brevundimonas lenta</name>
    <dbReference type="NCBI Taxonomy" id="424796"/>
    <lineage>
        <taxon>Bacteria</taxon>
        <taxon>Pseudomonadati</taxon>
        <taxon>Pseudomonadota</taxon>
        <taxon>Alphaproteobacteria</taxon>
        <taxon>Caulobacterales</taxon>
        <taxon>Caulobacteraceae</taxon>
        <taxon>Brevundimonas</taxon>
    </lineage>
</organism>
<dbReference type="AlphaFoldDB" id="A0A7W6JCW0"/>
<name>A0A7W6JCW0_9CAUL</name>
<dbReference type="RefSeq" id="WP_183203955.1">
    <property type="nucleotide sequence ID" value="NZ_BAAAER010000001.1"/>
</dbReference>
<evidence type="ECO:0000256" key="5">
    <source>
        <dbReference type="ARBA" id="ARBA00022692"/>
    </source>
</evidence>
<dbReference type="GO" id="GO:0016020">
    <property type="term" value="C:membrane"/>
    <property type="evidence" value="ECO:0007669"/>
    <property type="project" value="UniProtKB-SubCell"/>
</dbReference>
<evidence type="ECO:0000256" key="4">
    <source>
        <dbReference type="ARBA" id="ARBA00022670"/>
    </source>
</evidence>
<evidence type="ECO:0000256" key="2">
    <source>
        <dbReference type="ARBA" id="ARBA00004141"/>
    </source>
</evidence>
<comment type="cofactor">
    <cofactor evidence="1">
        <name>Zn(2+)</name>
        <dbReference type="ChEBI" id="CHEBI:29105"/>
    </cofactor>
</comment>
<keyword evidence="4 13" id="KW-0645">Protease</keyword>
<dbReference type="GO" id="GO:0006508">
    <property type="term" value="P:proteolysis"/>
    <property type="evidence" value="ECO:0007669"/>
    <property type="project" value="UniProtKB-KW"/>
</dbReference>
<comment type="similarity">
    <text evidence="3">Belongs to the peptidase M50B family.</text>
</comment>
<evidence type="ECO:0000256" key="9">
    <source>
        <dbReference type="ARBA" id="ARBA00023049"/>
    </source>
</evidence>
<dbReference type="SUPFAM" id="SSF50156">
    <property type="entry name" value="PDZ domain-like"/>
    <property type="match status" value="1"/>
</dbReference>
<evidence type="ECO:0000313" key="14">
    <source>
        <dbReference type="Proteomes" id="UP000529946"/>
    </source>
</evidence>
<dbReference type="GO" id="GO:0004222">
    <property type="term" value="F:metalloendopeptidase activity"/>
    <property type="evidence" value="ECO:0007669"/>
    <property type="project" value="InterPro"/>
</dbReference>
<evidence type="ECO:0000256" key="6">
    <source>
        <dbReference type="ARBA" id="ARBA00022801"/>
    </source>
</evidence>
<evidence type="ECO:0000256" key="1">
    <source>
        <dbReference type="ARBA" id="ARBA00001947"/>
    </source>
</evidence>
<keyword evidence="10 11" id="KW-0472">Membrane</keyword>
<gene>
    <name evidence="13" type="ORF">GGR12_001661</name>
</gene>
<protein>
    <submittedName>
        <fullName evidence="13">Regulator of sigma E protease</fullName>
        <ecNumber evidence="13">3.4.24.-</ecNumber>
    </submittedName>
</protein>
<dbReference type="EMBL" id="JACIDM010000002">
    <property type="protein sequence ID" value="MBB4082795.1"/>
    <property type="molecule type" value="Genomic_DNA"/>
</dbReference>
<dbReference type="PANTHER" id="PTHR42837">
    <property type="entry name" value="REGULATOR OF SIGMA-E PROTEASE RSEP"/>
    <property type="match status" value="1"/>
</dbReference>
<dbReference type="InterPro" id="IPR008915">
    <property type="entry name" value="Peptidase_M50"/>
</dbReference>
<keyword evidence="5 11" id="KW-0812">Transmembrane</keyword>
<dbReference type="InterPro" id="IPR004387">
    <property type="entry name" value="Pept_M50_Zn"/>
</dbReference>
<evidence type="ECO:0000256" key="10">
    <source>
        <dbReference type="ARBA" id="ARBA00023136"/>
    </source>
</evidence>